<feature type="transmembrane region" description="Helical" evidence="17">
    <location>
        <begin position="115"/>
        <end position="141"/>
    </location>
</feature>
<accession>A0A9X3NS03</accession>
<keyword evidence="7" id="KW-0653">Protein transport</keyword>
<feature type="transmembrane region" description="Helical" evidence="17">
    <location>
        <begin position="205"/>
        <end position="226"/>
    </location>
</feature>
<name>A0A9X3NS03_9ACTN</name>
<dbReference type="AlphaFoldDB" id="A0A9X3NS03"/>
<dbReference type="GO" id="GO:0032977">
    <property type="term" value="F:membrane insertase activity"/>
    <property type="evidence" value="ECO:0007669"/>
    <property type="project" value="InterPro"/>
</dbReference>
<dbReference type="Proteomes" id="UP001140076">
    <property type="component" value="Unassembled WGS sequence"/>
</dbReference>
<evidence type="ECO:0000313" key="20">
    <source>
        <dbReference type="Proteomes" id="UP001140076"/>
    </source>
</evidence>
<dbReference type="InterPro" id="IPR047196">
    <property type="entry name" value="YidC_ALB_C"/>
</dbReference>
<evidence type="ECO:0000256" key="13">
    <source>
        <dbReference type="ARBA" id="ARBA00031538"/>
    </source>
</evidence>
<reference evidence="19" key="1">
    <citation type="submission" date="2021-10" db="EMBL/GenBank/DDBJ databases">
        <title>Streptomonospora sp. nov., isolated from mangrove soil.</title>
        <authorList>
            <person name="Chen X."/>
            <person name="Ge X."/>
            <person name="Liu W."/>
        </authorList>
    </citation>
    <scope>NUCLEOTIDE SEQUENCE</scope>
    <source>
        <strain evidence="19">S1-112</strain>
    </source>
</reference>
<evidence type="ECO:0000313" key="19">
    <source>
        <dbReference type="EMBL" id="MDA0567009.1"/>
    </source>
</evidence>
<evidence type="ECO:0000256" key="8">
    <source>
        <dbReference type="ARBA" id="ARBA00022989"/>
    </source>
</evidence>
<evidence type="ECO:0000256" key="9">
    <source>
        <dbReference type="ARBA" id="ARBA00023136"/>
    </source>
</evidence>
<evidence type="ECO:0000256" key="17">
    <source>
        <dbReference type="SAM" id="Phobius"/>
    </source>
</evidence>
<evidence type="ECO:0000256" key="5">
    <source>
        <dbReference type="ARBA" id="ARBA00022475"/>
    </source>
</evidence>
<dbReference type="NCBIfam" id="TIGR03592">
    <property type="entry name" value="yidC_oxa1_cterm"/>
    <property type="match status" value="1"/>
</dbReference>
<evidence type="ECO:0000256" key="14">
    <source>
        <dbReference type="ARBA" id="ARBA00033245"/>
    </source>
</evidence>
<keyword evidence="8 17" id="KW-1133">Transmembrane helix</keyword>
<feature type="transmembrane region" description="Helical" evidence="17">
    <location>
        <begin position="153"/>
        <end position="171"/>
    </location>
</feature>
<keyword evidence="10" id="KW-0143">Chaperone</keyword>
<evidence type="ECO:0000259" key="18">
    <source>
        <dbReference type="Pfam" id="PF02096"/>
    </source>
</evidence>
<evidence type="ECO:0000256" key="6">
    <source>
        <dbReference type="ARBA" id="ARBA00022692"/>
    </source>
</evidence>
<dbReference type="EMBL" id="JAJAQC010000047">
    <property type="protein sequence ID" value="MDA0567009.1"/>
    <property type="molecule type" value="Genomic_DNA"/>
</dbReference>
<protein>
    <recommendedName>
        <fullName evidence="3">Membrane protein insertase YidC</fullName>
    </recommendedName>
    <alternativeName>
        <fullName evidence="15">Foldase YidC</fullName>
    </alternativeName>
    <alternativeName>
        <fullName evidence="14">Membrane integrase YidC</fullName>
    </alternativeName>
    <alternativeName>
        <fullName evidence="13">Membrane protein YidC</fullName>
    </alternativeName>
</protein>
<comment type="subunit">
    <text evidence="12">Interacts with the Sec translocase complex via SecD. Specifically interacts with transmembrane segments of nascent integral membrane proteins during membrane integration.</text>
</comment>
<dbReference type="PANTHER" id="PTHR12428:SF65">
    <property type="entry name" value="CYTOCHROME C OXIDASE ASSEMBLY PROTEIN COX18, MITOCHONDRIAL"/>
    <property type="match status" value="1"/>
</dbReference>
<evidence type="ECO:0000256" key="7">
    <source>
        <dbReference type="ARBA" id="ARBA00022927"/>
    </source>
</evidence>
<dbReference type="InterPro" id="IPR001708">
    <property type="entry name" value="YidC/ALB3/OXA1/COX18"/>
</dbReference>
<evidence type="ECO:0000256" key="2">
    <source>
        <dbReference type="ARBA" id="ARBA00010527"/>
    </source>
</evidence>
<sequence>MYAFPPIAAAVELAHTALSGLAVLLTPVAGTAAAAAAVVCLTALVRLAVLPLSVAQVRAEKDRARLMPRLRELQRRHSDDPQRLLAAQRELYAAEGSSPLAGCLPMLAQIPVFTVLYGVFIGAAGGGDLLTETLAGVPLMWGLGDALASGEAAHVQVFGVLLLVLAVTAWASRQWLTLPAMAKAAADAEANAGAPGASAMRAMSYLSYLTVAFAAFVPLAAGLYLATTTAWSVVERLVLRRVLGVDRVEADTAEEKKE</sequence>
<evidence type="ECO:0000256" key="3">
    <source>
        <dbReference type="ARBA" id="ARBA00015325"/>
    </source>
</evidence>
<comment type="subcellular location">
    <subcellularLocation>
        <location evidence="1">Cell membrane</location>
        <topology evidence="1">Multi-pass membrane protein</topology>
    </subcellularLocation>
    <subcellularLocation>
        <location evidence="16">Membrane</location>
        <topology evidence="16">Multi-pass membrane protein</topology>
    </subcellularLocation>
</comment>
<comment type="function">
    <text evidence="11">Required for the insertion and/or proper folding and/or complex formation of integral membrane proteins into the membrane. Involved in integration of membrane proteins that insert both dependently and independently of the Sec translocase complex, as well as at least some lipoproteins. Aids folding of multispanning membrane proteins.</text>
</comment>
<dbReference type="GO" id="GO:0005886">
    <property type="term" value="C:plasma membrane"/>
    <property type="evidence" value="ECO:0007669"/>
    <property type="project" value="UniProtKB-SubCell"/>
</dbReference>
<dbReference type="InterPro" id="IPR028055">
    <property type="entry name" value="YidC/Oxa/ALB_C"/>
</dbReference>
<gene>
    <name evidence="19" type="ORF">LG943_22210</name>
</gene>
<dbReference type="CDD" id="cd20070">
    <property type="entry name" value="5TM_YidC_Alb3"/>
    <property type="match status" value="1"/>
</dbReference>
<keyword evidence="20" id="KW-1185">Reference proteome</keyword>
<comment type="similarity">
    <text evidence="2">Belongs to the OXA1/ALB3/YidC family. Type 1 subfamily.</text>
</comment>
<evidence type="ECO:0000256" key="11">
    <source>
        <dbReference type="ARBA" id="ARBA00025034"/>
    </source>
</evidence>
<dbReference type="Pfam" id="PF02096">
    <property type="entry name" value="60KD_IMP"/>
    <property type="match status" value="1"/>
</dbReference>
<proteinExistence type="inferred from homology"/>
<keyword evidence="5" id="KW-1003">Cell membrane</keyword>
<keyword evidence="6 16" id="KW-0812">Transmembrane</keyword>
<evidence type="ECO:0000256" key="4">
    <source>
        <dbReference type="ARBA" id="ARBA00022448"/>
    </source>
</evidence>
<evidence type="ECO:0000256" key="10">
    <source>
        <dbReference type="ARBA" id="ARBA00023186"/>
    </source>
</evidence>
<evidence type="ECO:0000256" key="1">
    <source>
        <dbReference type="ARBA" id="ARBA00004651"/>
    </source>
</evidence>
<dbReference type="GO" id="GO:0051205">
    <property type="term" value="P:protein insertion into membrane"/>
    <property type="evidence" value="ECO:0007669"/>
    <property type="project" value="TreeGrafter"/>
</dbReference>
<evidence type="ECO:0000256" key="15">
    <source>
        <dbReference type="ARBA" id="ARBA00033342"/>
    </source>
</evidence>
<feature type="transmembrane region" description="Helical" evidence="17">
    <location>
        <begin position="32"/>
        <end position="55"/>
    </location>
</feature>
<organism evidence="19 20">
    <name type="scientific">Streptomonospora mangrovi</name>
    <dbReference type="NCBI Taxonomy" id="2883123"/>
    <lineage>
        <taxon>Bacteria</taxon>
        <taxon>Bacillati</taxon>
        <taxon>Actinomycetota</taxon>
        <taxon>Actinomycetes</taxon>
        <taxon>Streptosporangiales</taxon>
        <taxon>Nocardiopsidaceae</taxon>
        <taxon>Streptomonospora</taxon>
    </lineage>
</organism>
<feature type="domain" description="Membrane insertase YidC/Oxa/ALB C-terminal" evidence="18">
    <location>
        <begin position="36"/>
        <end position="240"/>
    </location>
</feature>
<keyword evidence="9 17" id="KW-0472">Membrane</keyword>
<dbReference type="PANTHER" id="PTHR12428">
    <property type="entry name" value="OXA1"/>
    <property type="match status" value="1"/>
</dbReference>
<dbReference type="GO" id="GO:0015031">
    <property type="term" value="P:protein transport"/>
    <property type="evidence" value="ECO:0007669"/>
    <property type="project" value="UniProtKB-KW"/>
</dbReference>
<keyword evidence="4" id="KW-0813">Transport</keyword>
<comment type="caution">
    <text evidence="19">The sequence shown here is derived from an EMBL/GenBank/DDBJ whole genome shotgun (WGS) entry which is preliminary data.</text>
</comment>
<evidence type="ECO:0000256" key="16">
    <source>
        <dbReference type="RuleBase" id="RU003945"/>
    </source>
</evidence>
<dbReference type="RefSeq" id="WP_270074263.1">
    <property type="nucleotide sequence ID" value="NZ_JAJAQC010000047.1"/>
</dbReference>
<evidence type="ECO:0000256" key="12">
    <source>
        <dbReference type="ARBA" id="ARBA00026028"/>
    </source>
</evidence>
<feature type="transmembrane region" description="Helical" evidence="17">
    <location>
        <begin position="7"/>
        <end position="26"/>
    </location>
</feature>